<evidence type="ECO:0000256" key="17">
    <source>
        <dbReference type="ARBA" id="ARBA00076733"/>
    </source>
</evidence>
<feature type="region of interest" description="Disordered" evidence="21">
    <location>
        <begin position="147"/>
        <end position="183"/>
    </location>
</feature>
<dbReference type="GeneTree" id="ENSGT00940000157676"/>
<dbReference type="Gene3D" id="3.30.70.850">
    <property type="entry name" value="Peptidase S8, pro-domain"/>
    <property type="match status" value="1"/>
</dbReference>
<keyword evidence="14" id="KW-0325">Glycoprotein</keyword>
<keyword evidence="10 22" id="KW-1133">Transmembrane helix</keyword>
<evidence type="ECO:0000256" key="22">
    <source>
        <dbReference type="SAM" id="Phobius"/>
    </source>
</evidence>
<dbReference type="CTD" id="9159"/>
<gene>
    <name evidence="24" type="primary">PCSK7</name>
</gene>
<dbReference type="FunFam" id="3.30.70.850:FF:000002">
    <property type="entry name" value="Proprotein convertase subtilisin/kexin type 7"/>
    <property type="match status" value="1"/>
</dbReference>
<evidence type="ECO:0000256" key="15">
    <source>
        <dbReference type="ARBA" id="ARBA00054142"/>
    </source>
</evidence>
<evidence type="ECO:0000256" key="3">
    <source>
        <dbReference type="ARBA" id="ARBA00011073"/>
    </source>
</evidence>
<keyword evidence="7" id="KW-0732">Signal</keyword>
<accession>A0A4W2GTQ1</accession>
<dbReference type="GeneID" id="113905805"/>
<dbReference type="GO" id="GO:0005802">
    <property type="term" value="C:trans-Golgi network"/>
    <property type="evidence" value="ECO:0007669"/>
    <property type="project" value="TreeGrafter"/>
</dbReference>
<dbReference type="PANTHER" id="PTHR42884">
    <property type="entry name" value="PROPROTEIN CONVERTASE SUBTILISIN/KEXIN-RELATED"/>
    <property type="match status" value="1"/>
</dbReference>
<dbReference type="InterPro" id="IPR002884">
    <property type="entry name" value="P_dom"/>
</dbReference>
<keyword evidence="5" id="KW-0165">Cleavage on pair of basic residues</keyword>
<dbReference type="Ensembl" id="ENSBIXT00005034818.1">
    <property type="protein sequence ID" value="ENSBIXP00005021139.1"/>
    <property type="gene ID" value="ENSBIXG00005024173.1"/>
</dbReference>
<protein>
    <recommendedName>
        <fullName evidence="16">Proprotein convertase subtilisin/kexin type 7</fullName>
    </recommendedName>
    <alternativeName>
        <fullName evidence="19">Prohormone convertase 7</fullName>
    </alternativeName>
    <alternativeName>
        <fullName evidence="18">Proprotein convertase 7</fullName>
    </alternativeName>
    <alternativeName>
        <fullName evidence="17">Subtilisin/kexin-like protease PC7</fullName>
    </alternativeName>
</protein>
<dbReference type="PROSITE" id="PS51829">
    <property type="entry name" value="P_HOMO_B"/>
    <property type="match status" value="1"/>
</dbReference>
<dbReference type="Pfam" id="PF00082">
    <property type="entry name" value="Peptidase_S8"/>
    <property type="match status" value="1"/>
</dbReference>
<dbReference type="SUPFAM" id="SSF54897">
    <property type="entry name" value="Protease propeptides/inhibitors"/>
    <property type="match status" value="1"/>
</dbReference>
<evidence type="ECO:0000256" key="20">
    <source>
        <dbReference type="PROSITE-ProRule" id="PRU01240"/>
    </source>
</evidence>
<evidence type="ECO:0000256" key="8">
    <source>
        <dbReference type="ARBA" id="ARBA00022801"/>
    </source>
</evidence>
<dbReference type="Gene3D" id="2.60.120.260">
    <property type="entry name" value="Galactose-binding domain-like"/>
    <property type="match status" value="1"/>
</dbReference>
<comment type="similarity">
    <text evidence="3 20">Belongs to the peptidase S8 family.</text>
</comment>
<comment type="caution">
    <text evidence="20">Lacks conserved residue(s) required for the propagation of feature annotation.</text>
</comment>
<feature type="transmembrane region" description="Helical" evidence="22">
    <location>
        <begin position="623"/>
        <end position="643"/>
    </location>
</feature>
<dbReference type="PANTHER" id="PTHR42884:SF28">
    <property type="entry name" value="PROPROTEIN CONVERTASE SUBTILISIN_KEXIN TYPE 7"/>
    <property type="match status" value="1"/>
</dbReference>
<dbReference type="PROSITE" id="PS51892">
    <property type="entry name" value="SUBTILASE"/>
    <property type="match status" value="1"/>
</dbReference>
<organism evidence="24 25">
    <name type="scientific">Bos indicus x Bos taurus</name>
    <name type="common">Hybrid cattle</name>
    <dbReference type="NCBI Taxonomy" id="30522"/>
    <lineage>
        <taxon>Eukaryota</taxon>
        <taxon>Metazoa</taxon>
        <taxon>Chordata</taxon>
        <taxon>Craniata</taxon>
        <taxon>Vertebrata</taxon>
        <taxon>Euteleostomi</taxon>
        <taxon>Mammalia</taxon>
        <taxon>Eutheria</taxon>
        <taxon>Laurasiatheria</taxon>
        <taxon>Artiodactyla</taxon>
        <taxon>Ruminantia</taxon>
        <taxon>Pecora</taxon>
        <taxon>Bovidae</taxon>
        <taxon>Bovinae</taxon>
        <taxon>Bos</taxon>
    </lineage>
</organism>
<dbReference type="InterPro" id="IPR000209">
    <property type="entry name" value="Peptidase_S8/S53_dom"/>
</dbReference>
<dbReference type="GO" id="GO:0016485">
    <property type="term" value="P:protein processing"/>
    <property type="evidence" value="ECO:0007669"/>
    <property type="project" value="TreeGrafter"/>
</dbReference>
<dbReference type="GO" id="GO:0004252">
    <property type="term" value="F:serine-type endopeptidase activity"/>
    <property type="evidence" value="ECO:0007669"/>
    <property type="project" value="InterPro"/>
</dbReference>
<dbReference type="SUPFAM" id="SSF49785">
    <property type="entry name" value="Galactose-binding domain-like"/>
    <property type="match status" value="1"/>
</dbReference>
<proteinExistence type="inferred from homology"/>
<dbReference type="AlphaFoldDB" id="A0A4W2GTQ1"/>
<feature type="transmembrane region" description="Helical" evidence="22">
    <location>
        <begin position="21"/>
        <end position="43"/>
    </location>
</feature>
<dbReference type="InterPro" id="IPR022398">
    <property type="entry name" value="Peptidase_S8_His-AS"/>
</dbReference>
<keyword evidence="8" id="KW-0378">Hydrolase</keyword>
<keyword evidence="11" id="KW-0333">Golgi apparatus</keyword>
<dbReference type="InterPro" id="IPR015500">
    <property type="entry name" value="Peptidase_S8_subtilisin-rel"/>
</dbReference>
<keyword evidence="12 22" id="KW-0472">Membrane</keyword>
<dbReference type="PROSITE" id="PS00137">
    <property type="entry name" value="SUBTILASE_HIS"/>
    <property type="match status" value="1"/>
</dbReference>
<evidence type="ECO:0000256" key="13">
    <source>
        <dbReference type="ARBA" id="ARBA00023145"/>
    </source>
</evidence>
<dbReference type="PROSITE" id="PS00138">
    <property type="entry name" value="SUBTILASE_SER"/>
    <property type="match status" value="1"/>
</dbReference>
<evidence type="ECO:0000256" key="19">
    <source>
        <dbReference type="ARBA" id="ARBA00078341"/>
    </source>
</evidence>
<dbReference type="InterPro" id="IPR036852">
    <property type="entry name" value="Peptidase_S8/S53_dom_sf"/>
</dbReference>
<keyword evidence="13" id="KW-0865">Zymogen</keyword>
<dbReference type="Proteomes" id="UP000429181">
    <property type="component" value="Chromosome 15"/>
</dbReference>
<evidence type="ECO:0000256" key="11">
    <source>
        <dbReference type="ARBA" id="ARBA00023034"/>
    </source>
</evidence>
<evidence type="ECO:0000256" key="9">
    <source>
        <dbReference type="ARBA" id="ARBA00022825"/>
    </source>
</evidence>
<dbReference type="InterPro" id="IPR008979">
    <property type="entry name" value="Galactose-bd-like_sf"/>
</dbReference>
<evidence type="ECO:0000313" key="25">
    <source>
        <dbReference type="Proteomes" id="UP000429181"/>
    </source>
</evidence>
<dbReference type="CDD" id="cd04059">
    <property type="entry name" value="Peptidases_S8_Protein_convertases_Kexins_Furin-like"/>
    <property type="match status" value="1"/>
</dbReference>
<keyword evidence="9" id="KW-0720">Serine protease</keyword>
<dbReference type="FunFam" id="3.40.50.200:FF:000005">
    <property type="entry name" value="Proprotein convertase subtilisin/kexin type 7"/>
    <property type="match status" value="1"/>
</dbReference>
<evidence type="ECO:0000256" key="6">
    <source>
        <dbReference type="ARBA" id="ARBA00022692"/>
    </source>
</evidence>
<dbReference type="Pfam" id="PF16470">
    <property type="entry name" value="S8_pro-domain"/>
    <property type="match status" value="1"/>
</dbReference>
<reference evidence="24" key="2">
    <citation type="submission" date="2025-08" db="UniProtKB">
        <authorList>
            <consortium name="Ensembl"/>
        </authorList>
    </citation>
    <scope>IDENTIFICATION</scope>
</reference>
<sequence>MPKGRQKVPHSDAPLGLPTGLWLELAGLFLLLPWVMGLVGAGGPRAQGPRGLSWAVRLDGPEGEGAEESLERRADALAQATGLMNAGRIGELQGHYLLVQPAGHRQARQVKAIRQQVEAVLARHEAVRWHSEQRLLKRTKRGVHFNDPKYPQQWHLSPEGSYDLNSNDPDPMPHPDLENGNHHGTRCAGEIAAVPNNSFCAVGVAFGSRIAGIRVLDGPLTDSMEAVAFNKHYQINDIYSCSWGPDDDGKTVDGPHQLGKAALQHGVIAGRQGFGSIFVVASGNGGQHNDNCNYDGYANSIYTVTIGAVDEEGRMPFYAEECASMLAVTFSGGDKMLRSIVTTDWDLQKGTGCTEGHTGTSAAAPLAAGMIALMLQVRPCLTWRDVQHIIVFTATRYEDRHADWITNEAGFSHSHQHGFGLLNAWRLVNAAKIWTSVPYLASYVSPVLKENKAIPLSARPLEVLWNVSRMDLDMSGLKTLEHVAVTVSITHPRRGSLEVKLFCPSGMMSLIGAPRSLDSDPNGFNDWTFSTVRCWGERAKGTYRLVIRDVGDETSQAGVLRQWQLTLYGSVWSPVDIRDRQRLLESAMSGKYLHDGFTLPCPPGLNIPEEDGYTITPNTLKTLVLIGCFTVFWTIYYTLEVYLSQRNVAFRPICRSGPCHWPQRSQKAKEEGTELESMPLCSSQDPGGVGLESEGSPTTSRLHAPDLLDQGDWSLSQSRGALDVPQLLPPDLLQGKEAQMC</sequence>
<dbReference type="Gene3D" id="3.40.50.200">
    <property type="entry name" value="Peptidase S8/S53 domain"/>
    <property type="match status" value="1"/>
</dbReference>
<evidence type="ECO:0000256" key="14">
    <source>
        <dbReference type="ARBA" id="ARBA00023180"/>
    </source>
</evidence>
<evidence type="ECO:0000256" key="7">
    <source>
        <dbReference type="ARBA" id="ARBA00022729"/>
    </source>
</evidence>
<dbReference type="InterPro" id="IPR023828">
    <property type="entry name" value="Peptidase_S8_Ser-AS"/>
</dbReference>
<evidence type="ECO:0000256" key="18">
    <source>
        <dbReference type="ARBA" id="ARBA00076944"/>
    </source>
</evidence>
<evidence type="ECO:0000256" key="2">
    <source>
        <dbReference type="ARBA" id="ARBA00004393"/>
    </source>
</evidence>
<reference evidence="24 25" key="1">
    <citation type="submission" date="2018-11" db="EMBL/GenBank/DDBJ databases">
        <title>Haplotype-resolved cattle genomes.</title>
        <authorList>
            <person name="Low W.Y."/>
            <person name="Tearle R."/>
            <person name="Bickhart D.M."/>
            <person name="Rosen B.D."/>
            <person name="Koren S."/>
            <person name="Rhie A."/>
            <person name="Hiendleder S."/>
            <person name="Phillippy A.M."/>
            <person name="Smith T.P.L."/>
            <person name="Williams J.L."/>
        </authorList>
    </citation>
    <scope>NUCLEOTIDE SEQUENCE [LARGE SCALE GENOMIC DNA]</scope>
</reference>
<evidence type="ECO:0000313" key="24">
    <source>
        <dbReference type="Ensembl" id="ENSBIXP00005021139.1"/>
    </source>
</evidence>
<name>A0A4W2GTQ1_BOBOX</name>
<evidence type="ECO:0000256" key="16">
    <source>
        <dbReference type="ARBA" id="ARBA00069957"/>
    </source>
</evidence>
<dbReference type="InterPro" id="IPR032815">
    <property type="entry name" value="S8_pro-domain"/>
</dbReference>
<dbReference type="InterPro" id="IPR038466">
    <property type="entry name" value="S8_pro-domain_sf"/>
</dbReference>
<evidence type="ECO:0000259" key="23">
    <source>
        <dbReference type="PROSITE" id="PS51829"/>
    </source>
</evidence>
<feature type="compositionally biased region" description="Basic and acidic residues" evidence="21">
    <location>
        <begin position="171"/>
        <end position="181"/>
    </location>
</feature>
<evidence type="ECO:0000256" key="4">
    <source>
        <dbReference type="ARBA" id="ARBA00022670"/>
    </source>
</evidence>
<evidence type="ECO:0000256" key="1">
    <source>
        <dbReference type="ARBA" id="ARBA00001913"/>
    </source>
</evidence>
<feature type="domain" description="P/Homo B" evidence="23">
    <location>
        <begin position="436"/>
        <end position="573"/>
    </location>
</feature>
<dbReference type="PRINTS" id="PR00723">
    <property type="entry name" value="SUBTILISIN"/>
</dbReference>
<dbReference type="RefSeq" id="XP_027419431.1">
    <property type="nucleotide sequence ID" value="XM_027563630.1"/>
</dbReference>
<dbReference type="SUPFAM" id="SSF52743">
    <property type="entry name" value="Subtilisin-like"/>
    <property type="match status" value="1"/>
</dbReference>
<dbReference type="Pfam" id="PF01483">
    <property type="entry name" value="P_proprotein"/>
    <property type="match status" value="1"/>
</dbReference>
<feature type="region of interest" description="Disordered" evidence="21">
    <location>
        <begin position="660"/>
        <end position="712"/>
    </location>
</feature>
<evidence type="ECO:0000256" key="5">
    <source>
        <dbReference type="ARBA" id="ARBA00022685"/>
    </source>
</evidence>
<dbReference type="GO" id="GO:0000139">
    <property type="term" value="C:Golgi membrane"/>
    <property type="evidence" value="ECO:0007669"/>
    <property type="project" value="TreeGrafter"/>
</dbReference>
<comment type="function">
    <text evidence="15">Serine endoprotease that processes various proproteins by cleavage at paired basic amino acids, recognizing the RXXX[KR]R consensus motif. Likely functions in the constitutive secretory pathway.</text>
</comment>
<comment type="cofactor">
    <cofactor evidence="1">
        <name>Ca(2+)</name>
        <dbReference type="ChEBI" id="CHEBI:29108"/>
    </cofactor>
</comment>
<evidence type="ECO:0000256" key="10">
    <source>
        <dbReference type="ARBA" id="ARBA00022989"/>
    </source>
</evidence>
<comment type="subcellular location">
    <subcellularLocation>
        <location evidence="2">Golgi apparatus</location>
        <location evidence="2">trans-Golgi network membrane</location>
        <topology evidence="2">Single-pass type I membrane protein</topology>
    </subcellularLocation>
</comment>
<evidence type="ECO:0000256" key="21">
    <source>
        <dbReference type="SAM" id="MobiDB-lite"/>
    </source>
</evidence>
<keyword evidence="4" id="KW-0645">Protease</keyword>
<dbReference type="FunFam" id="2.60.120.260:FF:000026">
    <property type="entry name" value="proprotein convertase subtilisin/kexin type 7"/>
    <property type="match status" value="1"/>
</dbReference>
<evidence type="ECO:0000256" key="12">
    <source>
        <dbReference type="ARBA" id="ARBA00023136"/>
    </source>
</evidence>
<dbReference type="InterPro" id="IPR034182">
    <property type="entry name" value="Kexin/furin"/>
</dbReference>
<keyword evidence="6 22" id="KW-0812">Transmembrane</keyword>